<feature type="domain" description="GAF" evidence="4">
    <location>
        <begin position="44"/>
        <end position="191"/>
    </location>
</feature>
<comment type="caution">
    <text evidence="6">The sequence shown here is derived from an EMBL/GenBank/DDBJ whole genome shotgun (WGS) entry which is preliminary data.</text>
</comment>
<keyword evidence="3" id="KW-0902">Two-component regulatory system</keyword>
<feature type="domain" description="GAF" evidence="4">
    <location>
        <begin position="212"/>
        <end position="343"/>
    </location>
</feature>
<dbReference type="RefSeq" id="WP_161926946.1">
    <property type="nucleotide sequence ID" value="NZ_BJOU01000001.1"/>
</dbReference>
<dbReference type="InterPro" id="IPR003594">
    <property type="entry name" value="HATPase_dom"/>
</dbReference>
<dbReference type="SMART" id="SM00387">
    <property type="entry name" value="HATPase_c"/>
    <property type="match status" value="1"/>
</dbReference>
<dbReference type="EMBL" id="BJOU01000001">
    <property type="protein sequence ID" value="GED97648.1"/>
    <property type="molecule type" value="Genomic_DNA"/>
</dbReference>
<dbReference type="InterPro" id="IPR050482">
    <property type="entry name" value="Sensor_HK_TwoCompSys"/>
</dbReference>
<dbReference type="Gene3D" id="3.30.450.40">
    <property type="match status" value="2"/>
</dbReference>
<evidence type="ECO:0000256" key="2">
    <source>
        <dbReference type="ARBA" id="ARBA00022777"/>
    </source>
</evidence>
<dbReference type="GO" id="GO:0000155">
    <property type="term" value="F:phosphorelay sensor kinase activity"/>
    <property type="evidence" value="ECO:0007669"/>
    <property type="project" value="InterPro"/>
</dbReference>
<dbReference type="Proteomes" id="UP000444980">
    <property type="component" value="Unassembled WGS sequence"/>
</dbReference>
<evidence type="ECO:0000259" key="4">
    <source>
        <dbReference type="SMART" id="SM00065"/>
    </source>
</evidence>
<dbReference type="PANTHER" id="PTHR24421:SF56">
    <property type="entry name" value="OXYGEN SENSOR HISTIDINE KINASE RESPONSE REGULATOR DOST"/>
    <property type="match status" value="1"/>
</dbReference>
<sequence length="562" mass="61150">MDNPISANLDHLHATLNTLARHSLRPDKARDLLESVLVVSQGLDLDEALQRIVDVAARVLDARYVALGVRAADGGLREFVYTGISPEVRATMGSLPHGRGVLGLLINEPQVLRITDLSTHPSSVGFPPNHPPMHSFLGAPILIRGEVFGSIYLTEKRTADSFSAVDEALIGVLAVAAGIAVDNARGFERARIRHTWMELIARRGAEPLAGVSLVANLNNICADVAELTEARAVYVYQTEDSAATLRANSGWPGTVDAVRLGETITESAQLRVLPDDEVPGWGDRDDGWVTIVPLVRGPWVYGAIVIHQDVKPDWEAEERSGLAGVAEVASLAIAYAERREMGRRLEVLEDRHRIARDLHDHVIQRLFAMGLTLQALTVARDGDDDADGGLSAQMQHERLTQVLNDLDGTIAQIRTSIFDLQTADPSRTPTLRRRVLAVVGQVSGHAEVTPMVRFDGPVDTVVIPELASHVDAVVREGISNALRHSGADRIEVRVVAEPRAGELIVEITDDGRGITPGVRRSGLENLRMRAQEWEGEFSVGPGLNGRGTRLVWQVPLVERKTD</sequence>
<dbReference type="CDD" id="cd16917">
    <property type="entry name" value="HATPase_UhpB-NarQ-NarX-like"/>
    <property type="match status" value="1"/>
</dbReference>
<protein>
    <submittedName>
        <fullName evidence="6">Histidine kinase</fullName>
    </submittedName>
</protein>
<evidence type="ECO:0000259" key="5">
    <source>
        <dbReference type="SMART" id="SM00387"/>
    </source>
</evidence>
<feature type="domain" description="Histidine kinase/HSP90-like ATPase" evidence="5">
    <location>
        <begin position="465"/>
        <end position="558"/>
    </location>
</feature>
<evidence type="ECO:0000256" key="1">
    <source>
        <dbReference type="ARBA" id="ARBA00022679"/>
    </source>
</evidence>
<keyword evidence="1" id="KW-0808">Transferase</keyword>
<dbReference type="SUPFAM" id="SSF55874">
    <property type="entry name" value="ATPase domain of HSP90 chaperone/DNA topoisomerase II/histidine kinase"/>
    <property type="match status" value="1"/>
</dbReference>
<evidence type="ECO:0000256" key="3">
    <source>
        <dbReference type="ARBA" id="ARBA00023012"/>
    </source>
</evidence>
<reference evidence="7" key="1">
    <citation type="submission" date="2019-06" db="EMBL/GenBank/DDBJ databases">
        <title>Gordonia isolated from sludge of a wastewater treatment plant.</title>
        <authorList>
            <person name="Tamura T."/>
            <person name="Aoyama K."/>
            <person name="Kang Y."/>
            <person name="Saito S."/>
            <person name="Akiyama N."/>
            <person name="Yazawa K."/>
            <person name="Gonoi T."/>
            <person name="Mikami Y."/>
        </authorList>
    </citation>
    <scope>NUCLEOTIDE SEQUENCE [LARGE SCALE GENOMIC DNA]</scope>
    <source>
        <strain evidence="7">NBRC 107697</strain>
    </source>
</reference>
<dbReference type="Pfam" id="PF07730">
    <property type="entry name" value="HisKA_3"/>
    <property type="match status" value="1"/>
</dbReference>
<dbReference type="Pfam" id="PF13492">
    <property type="entry name" value="GAF_3"/>
    <property type="match status" value="1"/>
</dbReference>
<keyword evidence="2 6" id="KW-0418">Kinase</keyword>
<dbReference type="AlphaFoldDB" id="A0A7I9UWW0"/>
<proteinExistence type="predicted"/>
<dbReference type="SUPFAM" id="SSF55781">
    <property type="entry name" value="GAF domain-like"/>
    <property type="match status" value="2"/>
</dbReference>
<evidence type="ECO:0000313" key="7">
    <source>
        <dbReference type="Proteomes" id="UP000444980"/>
    </source>
</evidence>
<dbReference type="OrthoDB" id="5241249at2"/>
<keyword evidence="7" id="KW-1185">Reference proteome</keyword>
<organism evidence="6 7">
    <name type="scientific">Gordonia crocea</name>
    <dbReference type="NCBI Taxonomy" id="589162"/>
    <lineage>
        <taxon>Bacteria</taxon>
        <taxon>Bacillati</taxon>
        <taxon>Actinomycetota</taxon>
        <taxon>Actinomycetes</taxon>
        <taxon>Mycobacteriales</taxon>
        <taxon>Gordoniaceae</taxon>
        <taxon>Gordonia</taxon>
    </lineage>
</organism>
<dbReference type="Gene3D" id="3.30.565.10">
    <property type="entry name" value="Histidine kinase-like ATPase, C-terminal domain"/>
    <property type="match status" value="1"/>
</dbReference>
<dbReference type="InterPro" id="IPR029016">
    <property type="entry name" value="GAF-like_dom_sf"/>
</dbReference>
<dbReference type="Pfam" id="PF01590">
    <property type="entry name" value="GAF"/>
    <property type="match status" value="1"/>
</dbReference>
<gene>
    <name evidence="6" type="ORF">nbrc107697_16870</name>
</gene>
<dbReference type="Pfam" id="PF02518">
    <property type="entry name" value="HATPase_c"/>
    <property type="match status" value="1"/>
</dbReference>
<dbReference type="GO" id="GO:0016020">
    <property type="term" value="C:membrane"/>
    <property type="evidence" value="ECO:0007669"/>
    <property type="project" value="InterPro"/>
</dbReference>
<evidence type="ECO:0000313" key="6">
    <source>
        <dbReference type="EMBL" id="GED97648.1"/>
    </source>
</evidence>
<dbReference type="Gene3D" id="1.20.5.1930">
    <property type="match status" value="1"/>
</dbReference>
<dbReference type="InterPro" id="IPR036890">
    <property type="entry name" value="HATPase_C_sf"/>
</dbReference>
<dbReference type="GO" id="GO:0046983">
    <property type="term" value="F:protein dimerization activity"/>
    <property type="evidence" value="ECO:0007669"/>
    <property type="project" value="InterPro"/>
</dbReference>
<accession>A0A7I9UWW0</accession>
<dbReference type="InterPro" id="IPR003018">
    <property type="entry name" value="GAF"/>
</dbReference>
<dbReference type="InterPro" id="IPR011712">
    <property type="entry name" value="Sig_transdc_His_kin_sub3_dim/P"/>
</dbReference>
<dbReference type="SMART" id="SM00065">
    <property type="entry name" value="GAF"/>
    <property type="match status" value="2"/>
</dbReference>
<dbReference type="PANTHER" id="PTHR24421">
    <property type="entry name" value="NITRATE/NITRITE SENSOR PROTEIN NARX-RELATED"/>
    <property type="match status" value="1"/>
</dbReference>
<name>A0A7I9UWW0_9ACTN</name>